<sequence>MPPDAVRELAQRSVTLLFEDFHMRTRALKPAPPAWQALIDEWAMSLEAENKSSRTIRGYCDSVRFFHIWLADPVAPPEADDPEAWLASVPPEPAEPEDYEPNHVKRWIAYRIATTSPGNANNNYRALSAWFHWLVAEEEIEHHPMARMKPPHIPDQPIPITPVEFIKQVLRNCQGRDFHSRRDEAIIRLIWDTGGRLSEIANIDLERDLDLSRRVVNVLGKGGKWRALPFSAATGKALGRYLRVRARHPYADATTRLWLSDHRRSTPLSPNGIKIMLRRRGNEADARGVLGRNLHAHLGRHFQSHTFLKSGGSEGDLMLLNGWTTAQMARRYGASAAAERAHEAARKIRVGDAL</sequence>
<accession>A0ABX0C7W8</accession>
<dbReference type="InterPro" id="IPR044068">
    <property type="entry name" value="CB"/>
</dbReference>
<evidence type="ECO:0000313" key="8">
    <source>
        <dbReference type="Proteomes" id="UP000470404"/>
    </source>
</evidence>
<evidence type="ECO:0000313" key="7">
    <source>
        <dbReference type="EMBL" id="NEC61060.1"/>
    </source>
</evidence>
<proteinExistence type="inferred from homology"/>
<dbReference type="PANTHER" id="PTHR30349">
    <property type="entry name" value="PHAGE INTEGRASE-RELATED"/>
    <property type="match status" value="1"/>
</dbReference>
<name>A0ABX0C7W8_9PSEU</name>
<dbReference type="SUPFAM" id="SSF56349">
    <property type="entry name" value="DNA breaking-rejoining enzymes"/>
    <property type="match status" value="1"/>
</dbReference>
<reference evidence="7 8" key="1">
    <citation type="submission" date="2020-01" db="EMBL/GenBank/DDBJ databases">
        <title>Insect and environment-associated Actinomycetes.</title>
        <authorList>
            <person name="Currrie C."/>
            <person name="Chevrette M."/>
            <person name="Carlson C."/>
            <person name="Stubbendieck R."/>
            <person name="Wendt-Pienkowski E."/>
        </authorList>
    </citation>
    <scope>NUCLEOTIDE SEQUENCE [LARGE SCALE GENOMIC DNA]</scope>
    <source>
        <strain evidence="7 8">SID8386</strain>
    </source>
</reference>
<dbReference type="Proteomes" id="UP000470404">
    <property type="component" value="Unassembled WGS sequence"/>
</dbReference>
<evidence type="ECO:0000256" key="2">
    <source>
        <dbReference type="ARBA" id="ARBA00023125"/>
    </source>
</evidence>
<evidence type="ECO:0000259" key="6">
    <source>
        <dbReference type="PROSITE" id="PS51900"/>
    </source>
</evidence>
<dbReference type="Gene3D" id="1.10.150.130">
    <property type="match status" value="1"/>
</dbReference>
<dbReference type="PROSITE" id="PS51900">
    <property type="entry name" value="CB"/>
    <property type="match status" value="1"/>
</dbReference>
<dbReference type="EMBL" id="JAAGNC010000189">
    <property type="protein sequence ID" value="NEC61060.1"/>
    <property type="molecule type" value="Genomic_DNA"/>
</dbReference>
<dbReference type="InterPro" id="IPR002104">
    <property type="entry name" value="Integrase_catalytic"/>
</dbReference>
<dbReference type="InterPro" id="IPR050090">
    <property type="entry name" value="Tyrosine_recombinase_XerCD"/>
</dbReference>
<dbReference type="InterPro" id="IPR010998">
    <property type="entry name" value="Integrase_recombinase_N"/>
</dbReference>
<dbReference type="InterPro" id="IPR013762">
    <property type="entry name" value="Integrase-like_cat_sf"/>
</dbReference>
<dbReference type="Gene3D" id="1.10.443.10">
    <property type="entry name" value="Intergrase catalytic core"/>
    <property type="match status" value="1"/>
</dbReference>
<keyword evidence="3" id="KW-0233">DNA recombination</keyword>
<gene>
    <name evidence="7" type="ORF">G3I59_37065</name>
</gene>
<evidence type="ECO:0000256" key="3">
    <source>
        <dbReference type="ARBA" id="ARBA00023172"/>
    </source>
</evidence>
<comment type="similarity">
    <text evidence="1">Belongs to the 'phage' integrase family.</text>
</comment>
<organism evidence="7 8">
    <name type="scientific">Amycolatopsis rubida</name>
    <dbReference type="NCBI Taxonomy" id="112413"/>
    <lineage>
        <taxon>Bacteria</taxon>
        <taxon>Bacillati</taxon>
        <taxon>Actinomycetota</taxon>
        <taxon>Actinomycetes</taxon>
        <taxon>Pseudonocardiales</taxon>
        <taxon>Pseudonocardiaceae</taxon>
        <taxon>Amycolatopsis</taxon>
    </lineage>
</organism>
<evidence type="ECO:0000259" key="5">
    <source>
        <dbReference type="PROSITE" id="PS51898"/>
    </source>
</evidence>
<feature type="domain" description="Core-binding (CB)" evidence="6">
    <location>
        <begin position="33"/>
        <end position="135"/>
    </location>
</feature>
<dbReference type="RefSeq" id="WP_157905027.1">
    <property type="nucleotide sequence ID" value="NZ_JAAGNC010000189.1"/>
</dbReference>
<dbReference type="PANTHER" id="PTHR30349:SF41">
    <property type="entry name" value="INTEGRASE_RECOMBINASE PROTEIN MJ0367-RELATED"/>
    <property type="match status" value="1"/>
</dbReference>
<comment type="caution">
    <text evidence="7">The sequence shown here is derived from an EMBL/GenBank/DDBJ whole genome shotgun (WGS) entry which is preliminary data.</text>
</comment>
<keyword evidence="8" id="KW-1185">Reference proteome</keyword>
<evidence type="ECO:0000256" key="4">
    <source>
        <dbReference type="PROSITE-ProRule" id="PRU01248"/>
    </source>
</evidence>
<dbReference type="InterPro" id="IPR011010">
    <property type="entry name" value="DNA_brk_join_enz"/>
</dbReference>
<keyword evidence="2 4" id="KW-0238">DNA-binding</keyword>
<protein>
    <submittedName>
        <fullName evidence="7">Tyrosine-type recombinase/integrase</fullName>
    </submittedName>
</protein>
<dbReference type="CDD" id="cd00397">
    <property type="entry name" value="DNA_BRE_C"/>
    <property type="match status" value="1"/>
</dbReference>
<dbReference type="Pfam" id="PF00589">
    <property type="entry name" value="Phage_integrase"/>
    <property type="match status" value="1"/>
</dbReference>
<evidence type="ECO:0000256" key="1">
    <source>
        <dbReference type="ARBA" id="ARBA00008857"/>
    </source>
</evidence>
<dbReference type="PROSITE" id="PS51898">
    <property type="entry name" value="TYR_RECOMBINASE"/>
    <property type="match status" value="1"/>
</dbReference>
<feature type="domain" description="Tyr recombinase" evidence="5">
    <location>
        <begin position="155"/>
        <end position="346"/>
    </location>
</feature>